<evidence type="ECO:0000313" key="3">
    <source>
        <dbReference type="Proteomes" id="UP000185783"/>
    </source>
</evidence>
<protein>
    <submittedName>
        <fullName evidence="2">Uncharacterized protein</fullName>
    </submittedName>
</protein>
<comment type="caution">
    <text evidence="2">The sequence shown here is derived from an EMBL/GenBank/DDBJ whole genome shotgun (WGS) entry which is preliminary data.</text>
</comment>
<evidence type="ECO:0000256" key="1">
    <source>
        <dbReference type="SAM" id="MobiDB-lite"/>
    </source>
</evidence>
<proteinExistence type="predicted"/>
<gene>
    <name evidence="2" type="ORF">A3843_00045</name>
</gene>
<reference evidence="2 3" key="1">
    <citation type="submission" date="2016-03" db="EMBL/GenBank/DDBJ databases">
        <title>Genome sequence of Nesiotobacter sp. nov., a moderately halophilic alphaproteobacterium isolated from the Yellow Sea, China.</title>
        <authorList>
            <person name="Zhang G."/>
            <person name="Zhang R."/>
        </authorList>
    </citation>
    <scope>NUCLEOTIDE SEQUENCE [LARGE SCALE GENOMIC DNA]</scope>
    <source>
        <strain evidence="2 3">WB1-6</strain>
    </source>
</reference>
<feature type="region of interest" description="Disordered" evidence="1">
    <location>
        <begin position="54"/>
        <end position="94"/>
    </location>
</feature>
<organism evidence="2 3">
    <name type="scientific">Pseudovibrio exalbescens</name>
    <dbReference type="NCBI Taxonomy" id="197461"/>
    <lineage>
        <taxon>Bacteria</taxon>
        <taxon>Pseudomonadati</taxon>
        <taxon>Pseudomonadota</taxon>
        <taxon>Alphaproteobacteria</taxon>
        <taxon>Hyphomicrobiales</taxon>
        <taxon>Stappiaceae</taxon>
        <taxon>Pseudovibrio</taxon>
    </lineage>
</organism>
<sequence length="94" mass="10040">MANWLAVTSSMPQQEHGAQCGQLCLLFNMSQNTPKPKGSGKTNTLSIDLDARTSPISFEQPLPMQGAQKAENKVKDGAPVSHAGKAEYGQDNNP</sequence>
<dbReference type="Proteomes" id="UP000185783">
    <property type="component" value="Unassembled WGS sequence"/>
</dbReference>
<dbReference type="EMBL" id="LVVZ01000023">
    <property type="protein sequence ID" value="OKL42936.1"/>
    <property type="molecule type" value="Genomic_DNA"/>
</dbReference>
<evidence type="ECO:0000313" key="2">
    <source>
        <dbReference type="EMBL" id="OKL42936.1"/>
    </source>
</evidence>
<dbReference type="AlphaFoldDB" id="A0A1U7JDV3"/>
<accession>A0A1U7JDV3</accession>
<name>A0A1U7JDV3_9HYPH</name>
<keyword evidence="3" id="KW-1185">Reference proteome</keyword>